<name>A0ABY9TMK5_9GAMM</name>
<keyword evidence="2" id="KW-0012">Acyltransferase</keyword>
<feature type="domain" description="Phospholipid/glycerol acyltransferase" evidence="1">
    <location>
        <begin position="37"/>
        <end position="151"/>
    </location>
</feature>
<accession>A0ABY9TMK5</accession>
<keyword evidence="2" id="KW-0808">Transferase</keyword>
<evidence type="ECO:0000313" key="3">
    <source>
        <dbReference type="Proteomes" id="UP001248581"/>
    </source>
</evidence>
<gene>
    <name evidence="2" type="ORF">RI845_08150</name>
</gene>
<keyword evidence="3" id="KW-1185">Reference proteome</keyword>
<sequence>MRFISYLLLVWVKCLSKLFYKIEQRWLSDEKQPHWQDINLIVILNHTSLFEPVLLRNIPLSFLWRMSDQLVLPGADNTMQRPIVGKILYSLVPGCIPISRKNDDTWQDFLGVVNDKKITAILPEGRMKRPNGLDKHGNEMTVRGGVADIISRLNRGKILFVYSGGLHHIQSPGDKFPKLFKTIKLNLELVDVKAYKLEQSATVEDDYKANVINDMQQRLKNKTP</sequence>
<evidence type="ECO:0000259" key="1">
    <source>
        <dbReference type="Pfam" id="PF01553"/>
    </source>
</evidence>
<dbReference type="GO" id="GO:0016746">
    <property type="term" value="F:acyltransferase activity"/>
    <property type="evidence" value="ECO:0007669"/>
    <property type="project" value="UniProtKB-KW"/>
</dbReference>
<organism evidence="2 3">
    <name type="scientific">Thalassotalea nanhaiensis</name>
    <dbReference type="NCBI Taxonomy" id="3065648"/>
    <lineage>
        <taxon>Bacteria</taxon>
        <taxon>Pseudomonadati</taxon>
        <taxon>Pseudomonadota</taxon>
        <taxon>Gammaproteobacteria</taxon>
        <taxon>Alteromonadales</taxon>
        <taxon>Colwelliaceae</taxon>
        <taxon>Thalassotalea</taxon>
    </lineage>
</organism>
<dbReference type="EMBL" id="CP134146">
    <property type="protein sequence ID" value="WNC70098.1"/>
    <property type="molecule type" value="Genomic_DNA"/>
</dbReference>
<evidence type="ECO:0000313" key="2">
    <source>
        <dbReference type="EMBL" id="WNC70098.1"/>
    </source>
</evidence>
<dbReference type="Pfam" id="PF01553">
    <property type="entry name" value="Acyltransferase"/>
    <property type="match status" value="1"/>
</dbReference>
<dbReference type="InterPro" id="IPR002123">
    <property type="entry name" value="Plipid/glycerol_acylTrfase"/>
</dbReference>
<proteinExistence type="predicted"/>
<reference evidence="3" key="1">
    <citation type="submission" date="2023-09" db="EMBL/GenBank/DDBJ databases">
        <authorList>
            <person name="Li S."/>
            <person name="Li X."/>
            <person name="Zhang C."/>
            <person name="Zhao Z."/>
        </authorList>
    </citation>
    <scope>NUCLEOTIDE SEQUENCE [LARGE SCALE GENOMIC DNA]</scope>
    <source>
        <strain evidence="3">SQ345</strain>
    </source>
</reference>
<dbReference type="RefSeq" id="WP_348389239.1">
    <property type="nucleotide sequence ID" value="NZ_CP134146.1"/>
</dbReference>
<dbReference type="Proteomes" id="UP001248581">
    <property type="component" value="Chromosome"/>
</dbReference>
<dbReference type="SUPFAM" id="SSF69593">
    <property type="entry name" value="Glycerol-3-phosphate (1)-acyltransferase"/>
    <property type="match status" value="1"/>
</dbReference>
<protein>
    <submittedName>
        <fullName evidence="2">1-acyl-sn-glycerol-3-phosphate acyltransferase</fullName>
    </submittedName>
</protein>